<dbReference type="Pfam" id="PF00231">
    <property type="entry name" value="ATP-synt"/>
    <property type="match status" value="1"/>
</dbReference>
<dbReference type="Proteomes" id="UP000243065">
    <property type="component" value="Unassembled WGS sequence"/>
</dbReference>
<keyword evidence="7 10" id="KW-0472">Membrane</keyword>
<dbReference type="PANTHER" id="PTHR11693:SF22">
    <property type="entry name" value="ATP SYNTHASE SUBUNIT GAMMA, MITOCHONDRIAL"/>
    <property type="match status" value="1"/>
</dbReference>
<dbReference type="EMBL" id="CZVU01000009">
    <property type="protein sequence ID" value="CUS97841.1"/>
    <property type="molecule type" value="Genomic_DNA"/>
</dbReference>
<evidence type="ECO:0000256" key="10">
    <source>
        <dbReference type="HAMAP-Rule" id="MF_00815"/>
    </source>
</evidence>
<evidence type="ECO:0000256" key="1">
    <source>
        <dbReference type="ARBA" id="ARBA00003456"/>
    </source>
</evidence>
<evidence type="ECO:0000256" key="4">
    <source>
        <dbReference type="ARBA" id="ARBA00022448"/>
    </source>
</evidence>
<dbReference type="GO" id="GO:0005886">
    <property type="term" value="C:plasma membrane"/>
    <property type="evidence" value="ECO:0007669"/>
    <property type="project" value="UniProtKB-SubCell"/>
</dbReference>
<dbReference type="PRINTS" id="PR00126">
    <property type="entry name" value="ATPASEGAMMA"/>
</dbReference>
<dbReference type="CDD" id="cd12151">
    <property type="entry name" value="F1-ATPase_gamma"/>
    <property type="match status" value="1"/>
</dbReference>
<dbReference type="InterPro" id="IPR023632">
    <property type="entry name" value="ATP_synth_F1_gsu_CS"/>
</dbReference>
<dbReference type="RefSeq" id="WP_072149823.1">
    <property type="nucleotide sequence ID" value="NZ_CZVU01000009.1"/>
</dbReference>
<dbReference type="Gene3D" id="1.10.287.80">
    <property type="entry name" value="ATP synthase, gamma subunit, helix hairpin domain"/>
    <property type="match status" value="2"/>
</dbReference>
<dbReference type="InterPro" id="IPR000131">
    <property type="entry name" value="ATP_synth_F1_gsu"/>
</dbReference>
<dbReference type="HAMAP" id="MF_00815">
    <property type="entry name" value="ATP_synth_gamma_bact"/>
    <property type="match status" value="1"/>
</dbReference>
<reference evidence="11 12" key="1">
    <citation type="submission" date="2015-11" db="EMBL/GenBank/DDBJ databases">
        <authorList>
            <person name="Varghese N."/>
        </authorList>
    </citation>
    <scope>NUCLEOTIDE SEQUENCE [LARGE SCALE GENOMIC DNA]</scope>
    <source>
        <strain evidence="11 12">JGI-24</strain>
    </source>
</reference>
<evidence type="ECO:0000256" key="2">
    <source>
        <dbReference type="ARBA" id="ARBA00004170"/>
    </source>
</evidence>
<dbReference type="SUPFAM" id="SSF52943">
    <property type="entry name" value="ATP synthase (F1-ATPase), gamma subunit"/>
    <property type="match status" value="1"/>
</dbReference>
<sequence length="305" mass="35101">MPALRDIRRRINAVRSIQKITKAMKMVAAARLRRAQDKIISARPYARKIEELIQRFISTFESGFDEPLLKEREVKNIALVVVTADRGLCGSFNTNIIRKALSLIEERQNELPQGGKVKLICVGKKGFDYFSRHRRNFEVIDSFTGLFRKTIEYVWVEKIMGRIVEGFLNDEFDKVEIIYNEFKSIVQQRIVVEQFLPIVPKFEIVKPSKGIKVPLVEYIYEPDAQDILKSLLPKYLETHILRILLESNAAEQAARMTAMDNATENANELLKDLQLLFNKTRQAMITKEMLEIASGAEALRKAEIA</sequence>
<accession>A0A656D5E0</accession>
<dbReference type="AlphaFoldDB" id="A0A656D5E0"/>
<dbReference type="OrthoDB" id="9812769at2"/>
<dbReference type="GO" id="GO:0045259">
    <property type="term" value="C:proton-transporting ATP synthase complex"/>
    <property type="evidence" value="ECO:0007669"/>
    <property type="project" value="UniProtKB-KW"/>
</dbReference>
<evidence type="ECO:0000256" key="3">
    <source>
        <dbReference type="ARBA" id="ARBA00007681"/>
    </source>
</evidence>
<gene>
    <name evidence="10" type="primary">atpG</name>
    <name evidence="11" type="ORF">JGI24_00341</name>
</gene>
<dbReference type="GO" id="GO:0042777">
    <property type="term" value="P:proton motive force-driven plasma membrane ATP synthesis"/>
    <property type="evidence" value="ECO:0007669"/>
    <property type="project" value="UniProtKB-UniRule"/>
</dbReference>
<evidence type="ECO:0000313" key="11">
    <source>
        <dbReference type="EMBL" id="CUS97841.1"/>
    </source>
</evidence>
<name>A0A656D5E0_KRYT1</name>
<comment type="subcellular location">
    <subcellularLocation>
        <location evidence="10">Cell membrane</location>
        <topology evidence="10">Peripheral membrane protein</topology>
    </subcellularLocation>
    <subcellularLocation>
        <location evidence="2">Membrane</location>
        <topology evidence="2">Peripheral membrane protein</topology>
    </subcellularLocation>
</comment>
<keyword evidence="4 10" id="KW-0813">Transport</keyword>
<evidence type="ECO:0000256" key="9">
    <source>
        <dbReference type="ARBA" id="ARBA00023310"/>
    </source>
</evidence>
<evidence type="ECO:0000256" key="7">
    <source>
        <dbReference type="ARBA" id="ARBA00023136"/>
    </source>
</evidence>
<dbReference type="GO" id="GO:0005524">
    <property type="term" value="F:ATP binding"/>
    <property type="evidence" value="ECO:0007669"/>
    <property type="project" value="UniProtKB-UniRule"/>
</dbReference>
<dbReference type="Gene3D" id="3.40.1380.10">
    <property type="match status" value="1"/>
</dbReference>
<protein>
    <recommendedName>
        <fullName evidence="10">ATP synthase gamma chain</fullName>
    </recommendedName>
    <alternativeName>
        <fullName evidence="10">ATP synthase F1 sector gamma subunit</fullName>
    </alternativeName>
    <alternativeName>
        <fullName evidence="10">F-ATPase gamma subunit</fullName>
    </alternativeName>
</protein>
<keyword evidence="6 10" id="KW-0406">Ion transport</keyword>
<organism evidence="11 12">
    <name type="scientific">Kryptobacter tengchongensis</name>
    <dbReference type="NCBI Taxonomy" id="1643429"/>
    <lineage>
        <taxon>Bacteria</taxon>
        <taxon>Pseudomonadati</taxon>
        <taxon>Candidatus Kryptoniota</taxon>
        <taxon>Candidatus Kryptobacter</taxon>
    </lineage>
</organism>
<dbReference type="FunFam" id="3.40.1380.10:FF:000006">
    <property type="entry name" value="ATP synthase gamma chain"/>
    <property type="match status" value="1"/>
</dbReference>
<keyword evidence="9 10" id="KW-0066">ATP synthesis</keyword>
<evidence type="ECO:0000256" key="6">
    <source>
        <dbReference type="ARBA" id="ARBA00023065"/>
    </source>
</evidence>
<dbReference type="InterPro" id="IPR035968">
    <property type="entry name" value="ATP_synth_F1_ATPase_gsu"/>
</dbReference>
<comment type="function">
    <text evidence="1 10">Produces ATP from ADP in the presence of a proton gradient across the membrane. The gamma chain is believed to be important in regulating ATPase activity and the flow of protons through the CF(0) complex.</text>
</comment>
<keyword evidence="8 10" id="KW-0139">CF(1)</keyword>
<keyword evidence="12" id="KW-1185">Reference proteome</keyword>
<proteinExistence type="inferred from homology"/>
<evidence type="ECO:0000313" key="12">
    <source>
        <dbReference type="Proteomes" id="UP000243065"/>
    </source>
</evidence>
<keyword evidence="5 10" id="KW-0375">Hydrogen ion transport</keyword>
<evidence type="ECO:0000256" key="8">
    <source>
        <dbReference type="ARBA" id="ARBA00023196"/>
    </source>
</evidence>
<comment type="similarity">
    <text evidence="3 10">Belongs to the ATPase gamma chain family.</text>
</comment>
<dbReference type="PANTHER" id="PTHR11693">
    <property type="entry name" value="ATP SYNTHASE GAMMA CHAIN"/>
    <property type="match status" value="1"/>
</dbReference>
<evidence type="ECO:0000256" key="5">
    <source>
        <dbReference type="ARBA" id="ARBA00022781"/>
    </source>
</evidence>
<dbReference type="GO" id="GO:0046933">
    <property type="term" value="F:proton-transporting ATP synthase activity, rotational mechanism"/>
    <property type="evidence" value="ECO:0007669"/>
    <property type="project" value="UniProtKB-UniRule"/>
</dbReference>
<keyword evidence="10" id="KW-1003">Cell membrane</keyword>
<dbReference type="PROSITE" id="PS00153">
    <property type="entry name" value="ATPASE_GAMMA"/>
    <property type="match status" value="1"/>
</dbReference>
<dbReference type="NCBIfam" id="TIGR01146">
    <property type="entry name" value="ATPsyn_F1gamma"/>
    <property type="match status" value="1"/>
</dbReference>
<comment type="subunit">
    <text evidence="10">F-type ATPases have 2 components, CF(1) - the catalytic core - and CF(0) - the membrane proton channel. CF(1) has five subunits: alpha(3), beta(3), gamma(1), delta(1), epsilon(1). CF(0) has three main subunits: a, b and c.</text>
</comment>